<sequence>MQIPTDLVFRPASELPTADMDNRDVIVINPCDGWHTGTIEVDKEGDDCYIGIYPFAGTEMTPHDFYIAWALLPDIDSLIDKFDGERFKNRHCCICKRCDHSTAEHKS</sequence>
<gene>
    <name evidence="1" type="ORF">CHI95_00025</name>
</gene>
<comment type="caution">
    <text evidence="1">The sequence shown here is derived from an EMBL/GenBank/DDBJ whole genome shotgun (WGS) entry which is preliminary data.</text>
</comment>
<evidence type="ECO:0000313" key="1">
    <source>
        <dbReference type="EMBL" id="OZS76258.1"/>
    </source>
</evidence>
<reference evidence="1 2" key="1">
    <citation type="submission" date="2017-07" db="EMBL/GenBank/DDBJ databases">
        <title>blaIMP-27 on transferable plasmids in Proteus mirabilis and Providencia rettgeri.</title>
        <authorList>
            <person name="Potter R."/>
        </authorList>
    </citation>
    <scope>NUCLEOTIDE SEQUENCE [LARGE SCALE GENOMIC DNA]</scope>
    <source>
        <strain evidence="1 2">PR1</strain>
    </source>
</reference>
<dbReference type="RefSeq" id="WP_094960363.1">
    <property type="nucleotide sequence ID" value="NZ_ABEXOA020000038.1"/>
</dbReference>
<name>A0A264VY32_PRORE</name>
<dbReference type="EMBL" id="NOWC01000001">
    <property type="protein sequence ID" value="OZS76258.1"/>
    <property type="molecule type" value="Genomic_DNA"/>
</dbReference>
<dbReference type="Proteomes" id="UP000216001">
    <property type="component" value="Unassembled WGS sequence"/>
</dbReference>
<organism evidence="1 2">
    <name type="scientific">Providencia rettgeri</name>
    <dbReference type="NCBI Taxonomy" id="587"/>
    <lineage>
        <taxon>Bacteria</taxon>
        <taxon>Pseudomonadati</taxon>
        <taxon>Pseudomonadota</taxon>
        <taxon>Gammaproteobacteria</taxon>
        <taxon>Enterobacterales</taxon>
        <taxon>Morganellaceae</taxon>
        <taxon>Providencia</taxon>
    </lineage>
</organism>
<accession>A0A264VY32</accession>
<evidence type="ECO:0000313" key="2">
    <source>
        <dbReference type="Proteomes" id="UP000216001"/>
    </source>
</evidence>
<protein>
    <submittedName>
        <fullName evidence="1">Uncharacterized protein</fullName>
    </submittedName>
</protein>
<proteinExistence type="predicted"/>
<dbReference type="AlphaFoldDB" id="A0A264VY32"/>